<dbReference type="PANTHER" id="PTHR43236:SF1">
    <property type="entry name" value="BLL7220 PROTEIN"/>
    <property type="match status" value="1"/>
</dbReference>
<evidence type="ECO:0000256" key="1">
    <source>
        <dbReference type="ARBA" id="ARBA00007227"/>
    </source>
</evidence>
<dbReference type="InterPro" id="IPR001387">
    <property type="entry name" value="Cro/C1-type_HTH"/>
</dbReference>
<evidence type="ECO:0000313" key="3">
    <source>
        <dbReference type="EMBL" id="CAG5067296.1"/>
    </source>
</evidence>
<dbReference type="InterPro" id="IPR010982">
    <property type="entry name" value="Lambda_DNA-bd_dom_sf"/>
</dbReference>
<dbReference type="EMBL" id="CAJRAU010000001">
    <property type="protein sequence ID" value="CAG5067296.1"/>
    <property type="molecule type" value="Genomic_DNA"/>
</dbReference>
<gene>
    <name evidence="3" type="ORF">DYBT9623_00016</name>
</gene>
<protein>
    <recommendedName>
        <fullName evidence="2">HTH cro/C1-type domain-containing protein</fullName>
    </recommendedName>
</protein>
<dbReference type="PROSITE" id="PS50943">
    <property type="entry name" value="HTH_CROC1"/>
    <property type="match status" value="1"/>
</dbReference>
<comment type="similarity">
    <text evidence="1">Belongs to the short-chain fatty acyl-CoA assimilation regulator (ScfR) family.</text>
</comment>
<dbReference type="RefSeq" id="WP_215231485.1">
    <property type="nucleotide sequence ID" value="NZ_CAJRAU010000001.1"/>
</dbReference>
<reference evidence="3 4" key="1">
    <citation type="submission" date="2021-04" db="EMBL/GenBank/DDBJ databases">
        <authorList>
            <person name="Rodrigo-Torres L."/>
            <person name="Arahal R. D."/>
            <person name="Lucena T."/>
        </authorList>
    </citation>
    <scope>NUCLEOTIDE SEQUENCE [LARGE SCALE GENOMIC DNA]</scope>
    <source>
        <strain evidence="3 4">CECT 9623</strain>
    </source>
</reference>
<name>A0ABM8UIK6_9BACT</name>
<dbReference type="Pfam" id="PF01381">
    <property type="entry name" value="HTH_3"/>
    <property type="match status" value="1"/>
</dbReference>
<evidence type="ECO:0000259" key="2">
    <source>
        <dbReference type="PROSITE" id="PS50943"/>
    </source>
</evidence>
<comment type="caution">
    <text evidence="3">The sequence shown here is derived from an EMBL/GenBank/DDBJ whole genome shotgun (WGS) entry which is preliminary data.</text>
</comment>
<accession>A0ABM8UIK6</accession>
<proteinExistence type="inferred from homology"/>
<organism evidence="3 4">
    <name type="scientific">Dyadobacter linearis</name>
    <dbReference type="NCBI Taxonomy" id="2823330"/>
    <lineage>
        <taxon>Bacteria</taxon>
        <taxon>Pseudomonadati</taxon>
        <taxon>Bacteroidota</taxon>
        <taxon>Cytophagia</taxon>
        <taxon>Cytophagales</taxon>
        <taxon>Spirosomataceae</taxon>
        <taxon>Dyadobacter</taxon>
    </lineage>
</organism>
<sequence length="352" mass="40340">MREIFAARFKSARLRTGLSLKNLSDKLGSKISRQALHKYEKGEVIPNSDMLALLSDILQVRPDYFFSDTKIAIGAIEYRKMQHLPSREEHKVVEQTREYLSRYLELEEILGISSEFENPLKNLAVVSDFEQANAAAELLRKWWKLEEDPLYNITQILEDKHIKVVEVDAEPIFDGMQTWVNGQVPVLAFNKNLSGKADRIRFTLLHELGHLLLDFGDLADKEKEKRCHQFAGAMLLPRNTLIDKLGSKRSRISVLELGNIKKQFGISIQAIIRRAAECAIISENYARQFLQRIKEEGWRTTEPVAYEGIEASDRFDQLLFRALSEEQISLSKAAALKNMKLAEFRTLASFGE</sequence>
<keyword evidence="4" id="KW-1185">Reference proteome</keyword>
<dbReference type="InterPro" id="IPR010359">
    <property type="entry name" value="IrrE_HExxH"/>
</dbReference>
<dbReference type="PANTHER" id="PTHR43236">
    <property type="entry name" value="ANTITOXIN HIGA1"/>
    <property type="match status" value="1"/>
</dbReference>
<dbReference type="Gene3D" id="1.10.260.40">
    <property type="entry name" value="lambda repressor-like DNA-binding domains"/>
    <property type="match status" value="1"/>
</dbReference>
<feature type="domain" description="HTH cro/C1-type" evidence="2">
    <location>
        <begin position="9"/>
        <end position="65"/>
    </location>
</feature>
<dbReference type="SUPFAM" id="SSF47413">
    <property type="entry name" value="lambda repressor-like DNA-binding domains"/>
    <property type="match status" value="1"/>
</dbReference>
<evidence type="ECO:0000313" key="4">
    <source>
        <dbReference type="Proteomes" id="UP000679725"/>
    </source>
</evidence>
<dbReference type="CDD" id="cd00093">
    <property type="entry name" value="HTH_XRE"/>
    <property type="match status" value="1"/>
</dbReference>
<dbReference type="Gene3D" id="1.10.10.2910">
    <property type="match status" value="1"/>
</dbReference>
<dbReference type="Proteomes" id="UP000679725">
    <property type="component" value="Unassembled WGS sequence"/>
</dbReference>
<dbReference type="Pfam" id="PF06114">
    <property type="entry name" value="Peptidase_M78"/>
    <property type="match status" value="1"/>
</dbReference>
<dbReference type="SMART" id="SM00530">
    <property type="entry name" value="HTH_XRE"/>
    <property type="match status" value="1"/>
</dbReference>
<dbReference type="InterPro" id="IPR052345">
    <property type="entry name" value="Rad_response_metalloprotease"/>
</dbReference>